<dbReference type="Proteomes" id="UP000502377">
    <property type="component" value="Chromosome"/>
</dbReference>
<evidence type="ECO:0000313" key="4">
    <source>
        <dbReference type="Proteomes" id="UP000502377"/>
    </source>
</evidence>
<dbReference type="AlphaFoldDB" id="A0A6G5QKN7"/>
<dbReference type="RefSeq" id="WP_039888065.1">
    <property type="nucleotide sequence ID" value="NZ_CAUTXX010000011.1"/>
</dbReference>
<dbReference type="EMBL" id="CP012543">
    <property type="protein sequence ID" value="QCD46230.1"/>
    <property type="molecule type" value="Genomic_DNA"/>
</dbReference>
<dbReference type="GO" id="GO:0003887">
    <property type="term" value="F:DNA-directed DNA polymerase activity"/>
    <property type="evidence" value="ECO:0007669"/>
    <property type="project" value="InterPro"/>
</dbReference>
<dbReference type="SUPFAM" id="SSF46785">
    <property type="entry name" value="Winged helix' DNA-binding domain"/>
    <property type="match status" value="1"/>
</dbReference>
<dbReference type="Pfam" id="PF01051">
    <property type="entry name" value="Rep3_N"/>
    <property type="match status" value="1"/>
</dbReference>
<protein>
    <submittedName>
        <fullName evidence="3">Putative replication protein</fullName>
    </submittedName>
</protein>
<dbReference type="InterPro" id="IPR036388">
    <property type="entry name" value="WH-like_DNA-bd_sf"/>
</dbReference>
<feature type="domain" description="Initiator Rep protein WH1" evidence="2">
    <location>
        <begin position="33"/>
        <end position="183"/>
    </location>
</feature>
<proteinExistence type="inferred from homology"/>
<gene>
    <name evidence="3" type="ORF">CRECT_0540</name>
</gene>
<dbReference type="GO" id="GO:0006270">
    <property type="term" value="P:DNA replication initiation"/>
    <property type="evidence" value="ECO:0007669"/>
    <property type="project" value="InterPro"/>
</dbReference>
<evidence type="ECO:0000256" key="1">
    <source>
        <dbReference type="ARBA" id="ARBA00038283"/>
    </source>
</evidence>
<dbReference type="InterPro" id="IPR000525">
    <property type="entry name" value="Initiator_Rep_WH1"/>
</dbReference>
<dbReference type="InterPro" id="IPR036390">
    <property type="entry name" value="WH_DNA-bd_sf"/>
</dbReference>
<organism evidence="3 4">
    <name type="scientific">Campylobacter rectus</name>
    <name type="common">Wolinella recta</name>
    <dbReference type="NCBI Taxonomy" id="203"/>
    <lineage>
        <taxon>Bacteria</taxon>
        <taxon>Pseudomonadati</taxon>
        <taxon>Campylobacterota</taxon>
        <taxon>Epsilonproteobacteria</taxon>
        <taxon>Campylobacterales</taxon>
        <taxon>Campylobacteraceae</taxon>
        <taxon>Campylobacter</taxon>
    </lineage>
</organism>
<evidence type="ECO:0000313" key="3">
    <source>
        <dbReference type="EMBL" id="QCD46230.1"/>
    </source>
</evidence>
<sequence length="273" mass="32121">MSEISFYFGKGHFVLETTKKVAKPNHAGSLVFRNKMNSVLFPINFTARDYDIFFTICWYAKEMGYTENKGFIDMPYSELARFYEKGINKTRFNDEIKVFIDKVLGRKGSAIYRSITHTEDDEILSVGVFFTDIDTFRNKQILRFRMNKRALDVLFGTLKFMRINLYDFVAIRGKFAKTLYRLLQQYENIKPDKDGFKCVNFTRSDFENFMSAPECYGSKDLDCRVIQPSINELNESYFKKLIFEKQISNKNKKEVVGYSFKFILNEKTERIGA</sequence>
<dbReference type="KEGG" id="crx:CRECT_0540"/>
<reference evidence="3 4" key="1">
    <citation type="submission" date="2016-07" db="EMBL/GenBank/DDBJ databases">
        <title>Comparative genomics of the Campylobacter concisus group.</title>
        <authorList>
            <person name="Miller W.G."/>
            <person name="Yee E."/>
            <person name="Chapman M.H."/>
            <person name="Huynh S."/>
            <person name="Bono J.L."/>
            <person name="On S.L.W."/>
            <person name="StLeger J."/>
            <person name="Foster G."/>
            <person name="Parker C.T."/>
        </authorList>
    </citation>
    <scope>NUCLEOTIDE SEQUENCE [LARGE SCALE GENOMIC DNA]</scope>
    <source>
        <strain evidence="3 4">ATCC 33238</strain>
    </source>
</reference>
<name>A0A6G5QKN7_CAMRE</name>
<comment type="similarity">
    <text evidence="1">Belongs to the initiator RepB protein family.</text>
</comment>
<evidence type="ECO:0000259" key="2">
    <source>
        <dbReference type="Pfam" id="PF01051"/>
    </source>
</evidence>
<dbReference type="Pfam" id="PF21205">
    <property type="entry name" value="Rep3_C"/>
    <property type="match status" value="1"/>
</dbReference>
<dbReference type="Gene3D" id="1.10.10.10">
    <property type="entry name" value="Winged helix-like DNA-binding domain superfamily/Winged helix DNA-binding domain"/>
    <property type="match status" value="1"/>
</dbReference>
<accession>A0A6G5QKN7</accession>